<dbReference type="AlphaFoldDB" id="A0A0P1ETJ2"/>
<feature type="transmembrane region" description="Helical" evidence="1">
    <location>
        <begin position="52"/>
        <end position="76"/>
    </location>
</feature>
<dbReference type="Proteomes" id="UP000054823">
    <property type="component" value="Unassembled WGS sequence"/>
</dbReference>
<dbReference type="InterPro" id="IPR049220">
    <property type="entry name" value="DUF6868"/>
</dbReference>
<protein>
    <recommendedName>
        <fullName evidence="2">DUF6868 domain-containing protein</fullName>
    </recommendedName>
</protein>
<proteinExistence type="predicted"/>
<accession>A0A0P1ETJ2</accession>
<dbReference type="EMBL" id="CYPW01000032">
    <property type="protein sequence ID" value="CUH53925.1"/>
    <property type="molecule type" value="Genomic_DNA"/>
</dbReference>
<organism evidence="3 4">
    <name type="scientific">Shimia marina</name>
    <dbReference type="NCBI Taxonomy" id="321267"/>
    <lineage>
        <taxon>Bacteria</taxon>
        <taxon>Pseudomonadati</taxon>
        <taxon>Pseudomonadota</taxon>
        <taxon>Alphaproteobacteria</taxon>
        <taxon>Rhodobacterales</taxon>
        <taxon>Roseobacteraceae</taxon>
    </lineage>
</organism>
<keyword evidence="1" id="KW-1133">Transmembrane helix</keyword>
<name>A0A0P1ETJ2_9RHOB</name>
<dbReference type="OrthoDB" id="5918912at2"/>
<evidence type="ECO:0000313" key="4">
    <source>
        <dbReference type="Proteomes" id="UP000054823"/>
    </source>
</evidence>
<evidence type="ECO:0000259" key="2">
    <source>
        <dbReference type="Pfam" id="PF21742"/>
    </source>
</evidence>
<keyword evidence="4" id="KW-1185">Reference proteome</keyword>
<sequence>MTQATLTAFFGWMTVIHIGLLLFATVMIYGLRDVISDIHARISGVEKRSLAPLYFQWLGTYKVLIFVFALVPWLALTLL</sequence>
<evidence type="ECO:0000256" key="1">
    <source>
        <dbReference type="SAM" id="Phobius"/>
    </source>
</evidence>
<feature type="transmembrane region" description="Helical" evidence="1">
    <location>
        <begin position="6"/>
        <end position="31"/>
    </location>
</feature>
<gene>
    <name evidence="3" type="ORF">SHM7688_03394</name>
</gene>
<evidence type="ECO:0000313" key="3">
    <source>
        <dbReference type="EMBL" id="CUH53925.1"/>
    </source>
</evidence>
<reference evidence="3 4" key="1">
    <citation type="submission" date="2015-09" db="EMBL/GenBank/DDBJ databases">
        <authorList>
            <consortium name="Swine Surveillance"/>
        </authorList>
    </citation>
    <scope>NUCLEOTIDE SEQUENCE [LARGE SCALE GENOMIC DNA]</scope>
    <source>
        <strain evidence="3 4">CECT 7688</strain>
    </source>
</reference>
<feature type="domain" description="DUF6868" evidence="2">
    <location>
        <begin position="1"/>
        <end position="79"/>
    </location>
</feature>
<keyword evidence="1" id="KW-0812">Transmembrane</keyword>
<dbReference type="Pfam" id="PF21742">
    <property type="entry name" value="DUF6868"/>
    <property type="match status" value="1"/>
</dbReference>
<keyword evidence="1" id="KW-0472">Membrane</keyword>
<dbReference type="RefSeq" id="WP_058241089.1">
    <property type="nucleotide sequence ID" value="NZ_CYPW01000032.1"/>
</dbReference>
<dbReference type="STRING" id="321267.SHM7688_03394"/>